<keyword evidence="3" id="KW-1185">Reference proteome</keyword>
<proteinExistence type="predicted"/>
<evidence type="ECO:0000256" key="1">
    <source>
        <dbReference type="SAM" id="MobiDB-lite"/>
    </source>
</evidence>
<dbReference type="AlphaFoldDB" id="A0A8H4VT45"/>
<accession>A0A8H4VT45</accession>
<feature type="compositionally biased region" description="Polar residues" evidence="1">
    <location>
        <begin position="118"/>
        <end position="142"/>
    </location>
</feature>
<evidence type="ECO:0000313" key="3">
    <source>
        <dbReference type="Proteomes" id="UP000521872"/>
    </source>
</evidence>
<sequence length="142" mass="16061">MHGWLAKMRGTLIGDEELRTKGMKEMTAARVYRQREAARKKQYAAQSGSKGIFSLSFLGISRPKPKDPPRVLQQPTASRRQHGGGSTRPSYQSSHRHDSRSNVRSSSTPAMPSRRTSHQGQRQDSYHSQRTTNAGQRRSSRR</sequence>
<reference evidence="2 3" key="1">
    <citation type="submission" date="2019-12" db="EMBL/GenBank/DDBJ databases">
        <authorList>
            <person name="Floudas D."/>
            <person name="Bentzer J."/>
            <person name="Ahren D."/>
            <person name="Johansson T."/>
            <person name="Persson P."/>
            <person name="Tunlid A."/>
        </authorList>
    </citation>
    <scope>NUCLEOTIDE SEQUENCE [LARGE SCALE GENOMIC DNA]</scope>
    <source>
        <strain evidence="2 3">CBS 102.39</strain>
    </source>
</reference>
<name>A0A8H4VT45_9AGAR</name>
<dbReference type="Proteomes" id="UP000521872">
    <property type="component" value="Unassembled WGS sequence"/>
</dbReference>
<organism evidence="2 3">
    <name type="scientific">Agrocybe pediades</name>
    <dbReference type="NCBI Taxonomy" id="84607"/>
    <lineage>
        <taxon>Eukaryota</taxon>
        <taxon>Fungi</taxon>
        <taxon>Dikarya</taxon>
        <taxon>Basidiomycota</taxon>
        <taxon>Agaricomycotina</taxon>
        <taxon>Agaricomycetes</taxon>
        <taxon>Agaricomycetidae</taxon>
        <taxon>Agaricales</taxon>
        <taxon>Agaricineae</taxon>
        <taxon>Strophariaceae</taxon>
        <taxon>Agrocybe</taxon>
    </lineage>
</organism>
<dbReference type="EMBL" id="JAACJL010000016">
    <property type="protein sequence ID" value="KAF4619365.1"/>
    <property type="molecule type" value="Genomic_DNA"/>
</dbReference>
<evidence type="ECO:0000313" key="2">
    <source>
        <dbReference type="EMBL" id="KAF4619365.1"/>
    </source>
</evidence>
<protein>
    <submittedName>
        <fullName evidence="2">Uncharacterized protein</fullName>
    </submittedName>
</protein>
<feature type="region of interest" description="Disordered" evidence="1">
    <location>
        <begin position="37"/>
        <end position="142"/>
    </location>
</feature>
<comment type="caution">
    <text evidence="2">The sequence shown here is derived from an EMBL/GenBank/DDBJ whole genome shotgun (WGS) entry which is preliminary data.</text>
</comment>
<gene>
    <name evidence="2" type="ORF">D9613_005105</name>
</gene>